<organism evidence="1 2">
    <name type="scientific">Candidatus Magnetoglobus multicellularis str. Araruama</name>
    <dbReference type="NCBI Taxonomy" id="890399"/>
    <lineage>
        <taxon>Bacteria</taxon>
        <taxon>Pseudomonadati</taxon>
        <taxon>Thermodesulfobacteriota</taxon>
        <taxon>Desulfobacteria</taxon>
        <taxon>Desulfobacterales</taxon>
        <taxon>Desulfobacteraceae</taxon>
        <taxon>Candidatus Magnetoglobus</taxon>
    </lineage>
</organism>
<evidence type="ECO:0000313" key="2">
    <source>
        <dbReference type="Proteomes" id="UP000189670"/>
    </source>
</evidence>
<dbReference type="Pfam" id="PF13620">
    <property type="entry name" value="CarboxypepD_reg"/>
    <property type="match status" value="1"/>
</dbReference>
<dbReference type="Proteomes" id="UP000189670">
    <property type="component" value="Unassembled WGS sequence"/>
</dbReference>
<dbReference type="AlphaFoldDB" id="A0A1V1NXA5"/>
<dbReference type="InterPro" id="IPR008969">
    <property type="entry name" value="CarboxyPept-like_regulatory"/>
</dbReference>
<proteinExistence type="predicted"/>
<evidence type="ECO:0000313" key="1">
    <source>
        <dbReference type="EMBL" id="ETR67227.1"/>
    </source>
</evidence>
<dbReference type="SUPFAM" id="SSF49452">
    <property type="entry name" value="Starch-binding domain-like"/>
    <property type="match status" value="1"/>
</dbReference>
<comment type="caution">
    <text evidence="1">The sequence shown here is derived from an EMBL/GenBank/DDBJ whole genome shotgun (WGS) entry which is preliminary data.</text>
</comment>
<reference evidence="2" key="1">
    <citation type="submission" date="2012-11" db="EMBL/GenBank/DDBJ databases">
        <authorList>
            <person name="Lucero-Rivera Y.E."/>
            <person name="Tovar-Ramirez D."/>
        </authorList>
    </citation>
    <scope>NUCLEOTIDE SEQUENCE [LARGE SCALE GENOMIC DNA]</scope>
    <source>
        <strain evidence="2">Araruama</strain>
    </source>
</reference>
<feature type="non-terminal residue" evidence="1">
    <location>
        <position position="324"/>
    </location>
</feature>
<sequence length="324" mass="35904">MGRTEYEKQIYLNKDNMAPADLLSTQESDLTNINFVLKKSSMLGIKGRVHDGNTGIAGIQVDAFSNQFYHYLSVFTDENGYYTMTGLKDSDDYIISAWSNTHAADFYYTKLPENDTPNYSAMNRLNATLVQPTLPYLNNIDLILNPDIINNGTISGTVYLSDGSPVSGIIVNAWSYELNEGNFATTDSSGQYIIKHLRRVSSQDASEKGYIVSVSSHQLVGQTYTYQAFPNTSDNDTATRLETDIQNIDFSLQTGNTLTGTVVNLNNQPQGNVYMTAWSSTEKHRLETITDSSGAYTFLNMPPAMDYVVSASAPNYPVIYYPSA</sequence>
<protein>
    <submittedName>
        <fullName evidence="1">Uncharacterized protein</fullName>
    </submittedName>
</protein>
<dbReference type="SUPFAM" id="SSF49464">
    <property type="entry name" value="Carboxypeptidase regulatory domain-like"/>
    <property type="match status" value="1"/>
</dbReference>
<gene>
    <name evidence="1" type="ORF">OMM_11826</name>
</gene>
<dbReference type="EMBL" id="ATBP01001494">
    <property type="protein sequence ID" value="ETR67227.1"/>
    <property type="molecule type" value="Genomic_DNA"/>
</dbReference>
<accession>A0A1V1NXA5</accession>
<name>A0A1V1NXA5_9BACT</name>
<dbReference type="InterPro" id="IPR013784">
    <property type="entry name" value="Carb-bd-like_fold"/>
</dbReference>
<dbReference type="GO" id="GO:0030246">
    <property type="term" value="F:carbohydrate binding"/>
    <property type="evidence" value="ECO:0007669"/>
    <property type="project" value="InterPro"/>
</dbReference>